<accession>A0A5C6C550</accession>
<feature type="transmembrane region" description="Helical" evidence="1">
    <location>
        <begin position="105"/>
        <end position="127"/>
    </location>
</feature>
<evidence type="ECO:0000313" key="3">
    <source>
        <dbReference type="Proteomes" id="UP000319908"/>
    </source>
</evidence>
<dbReference type="Proteomes" id="UP000319908">
    <property type="component" value="Unassembled WGS sequence"/>
</dbReference>
<name>A0A5C6C550_9BACT</name>
<protein>
    <submittedName>
        <fullName evidence="2">Uncharacterized protein</fullName>
    </submittedName>
</protein>
<keyword evidence="1" id="KW-1133">Transmembrane helix</keyword>
<feature type="transmembrane region" description="Helical" evidence="1">
    <location>
        <begin position="17"/>
        <end position="35"/>
    </location>
</feature>
<comment type="caution">
    <text evidence="2">The sequence shown here is derived from an EMBL/GenBank/DDBJ whole genome shotgun (WGS) entry which is preliminary data.</text>
</comment>
<dbReference type="AlphaFoldDB" id="A0A5C6C550"/>
<dbReference type="EMBL" id="SJPU01000001">
    <property type="protein sequence ID" value="TWU17929.1"/>
    <property type="molecule type" value="Genomic_DNA"/>
</dbReference>
<gene>
    <name evidence="2" type="ORF">Poly21_00810</name>
</gene>
<feature type="transmembrane region" description="Helical" evidence="1">
    <location>
        <begin position="64"/>
        <end position="84"/>
    </location>
</feature>
<keyword evidence="1" id="KW-0472">Membrane</keyword>
<sequence>MPQLDGTKKAIGNPSPVLWAVHVGALLSVVAWALLDMQFESVMGTLRSSVDSQSDWFDDAAQHIGWMRVSLLLGVLLIGVISLGGIIGHRFRPSLSQRSRSIRSLLAIVSVVALWCSIAANYPAIAWQGQRIRVGLQIQQLESFTEPLREDWPERDGEIPEVGPFMAYPFGRPTVLVLLSSPTLANDDFSIAAIERSERGAIKLQLSGTDHDDWAEWHPAGSEPASFVGGLSDRHDLESTANLGQGWSLVRYRTSAAG</sequence>
<reference evidence="2 3" key="1">
    <citation type="journal article" date="2020" name="Antonie Van Leeuwenhoek">
        <title>Rhodopirellula heiligendammensis sp. nov., Rhodopirellula pilleata sp. nov., and Rhodopirellula solitaria sp. nov. isolated from natural or artificial marine surfaces in Northern Germany and California, USA, and emended description of the genus Rhodopirellula.</title>
        <authorList>
            <person name="Kallscheuer N."/>
            <person name="Wiegand S."/>
            <person name="Jogler M."/>
            <person name="Boedeker C."/>
            <person name="Peeters S.H."/>
            <person name="Rast P."/>
            <person name="Heuer A."/>
            <person name="Jetten M.S.M."/>
            <person name="Rohde M."/>
            <person name="Jogler C."/>
        </authorList>
    </citation>
    <scope>NUCLEOTIDE SEQUENCE [LARGE SCALE GENOMIC DNA]</scope>
    <source>
        <strain evidence="2 3">Poly21</strain>
    </source>
</reference>
<organism evidence="2 3">
    <name type="scientific">Allorhodopirellula heiligendammensis</name>
    <dbReference type="NCBI Taxonomy" id="2714739"/>
    <lineage>
        <taxon>Bacteria</taxon>
        <taxon>Pseudomonadati</taxon>
        <taxon>Planctomycetota</taxon>
        <taxon>Planctomycetia</taxon>
        <taxon>Pirellulales</taxon>
        <taxon>Pirellulaceae</taxon>
        <taxon>Allorhodopirellula</taxon>
    </lineage>
</organism>
<keyword evidence="1" id="KW-0812">Transmembrane</keyword>
<evidence type="ECO:0000313" key="2">
    <source>
        <dbReference type="EMBL" id="TWU17929.1"/>
    </source>
</evidence>
<keyword evidence="3" id="KW-1185">Reference proteome</keyword>
<dbReference type="RefSeq" id="WP_302117036.1">
    <property type="nucleotide sequence ID" value="NZ_SJPU01000001.1"/>
</dbReference>
<proteinExistence type="predicted"/>
<evidence type="ECO:0000256" key="1">
    <source>
        <dbReference type="SAM" id="Phobius"/>
    </source>
</evidence>